<dbReference type="Gene3D" id="3.40.50.790">
    <property type="match status" value="1"/>
</dbReference>
<keyword evidence="9 11" id="KW-0687">Ribonucleoprotein</keyword>
<name>A0A497EXP5_9CREN</name>
<dbReference type="Proteomes" id="UP000268446">
    <property type="component" value="Unassembled WGS sequence"/>
</dbReference>
<dbReference type="SUPFAM" id="SSF56808">
    <property type="entry name" value="Ribosomal protein L1"/>
    <property type="match status" value="1"/>
</dbReference>
<comment type="caution">
    <text evidence="13">The sequence shown here is derived from an EMBL/GenBank/DDBJ whole genome shotgun (WGS) entry which is preliminary data.</text>
</comment>
<dbReference type="PANTHER" id="PTHR36427:SF3">
    <property type="entry name" value="LARGE RIBOSOMAL SUBUNIT PROTEIN UL1M"/>
    <property type="match status" value="1"/>
</dbReference>
<evidence type="ECO:0000256" key="2">
    <source>
        <dbReference type="ARBA" id="ARBA00011838"/>
    </source>
</evidence>
<dbReference type="InterPro" id="IPR023674">
    <property type="entry name" value="Ribosomal_uL1-like"/>
</dbReference>
<evidence type="ECO:0000256" key="10">
    <source>
        <dbReference type="ARBA" id="ARBA00045545"/>
    </source>
</evidence>
<dbReference type="NCBIfam" id="NF003244">
    <property type="entry name" value="PRK04203.1"/>
    <property type="match status" value="1"/>
</dbReference>
<dbReference type="InterPro" id="IPR002143">
    <property type="entry name" value="Ribosomal_uL1"/>
</dbReference>
<dbReference type="PANTHER" id="PTHR36427">
    <property type="entry name" value="54S RIBOSOMAL PROTEIN L1, MITOCHONDRIAL"/>
    <property type="match status" value="1"/>
</dbReference>
<comment type="function">
    <text evidence="11">Binds directly to 23S rRNA. Probably involved in E site tRNA release.</text>
</comment>
<evidence type="ECO:0000256" key="3">
    <source>
        <dbReference type="ARBA" id="ARBA00022491"/>
    </source>
</evidence>
<comment type="similarity">
    <text evidence="1 11 12">Belongs to the universal ribosomal protein uL1 family.</text>
</comment>
<evidence type="ECO:0000256" key="4">
    <source>
        <dbReference type="ARBA" id="ARBA00022555"/>
    </source>
</evidence>
<evidence type="ECO:0000313" key="14">
    <source>
        <dbReference type="Proteomes" id="UP000268446"/>
    </source>
</evidence>
<dbReference type="HAMAP" id="MF_01318_A">
    <property type="entry name" value="Ribosomal_uL1_A"/>
    <property type="match status" value="1"/>
</dbReference>
<dbReference type="GO" id="GO:0019843">
    <property type="term" value="F:rRNA binding"/>
    <property type="evidence" value="ECO:0007669"/>
    <property type="project" value="UniProtKB-UniRule"/>
</dbReference>
<comment type="subunit">
    <text evidence="2 11">Part of the 50S ribosomal subunit.</text>
</comment>
<dbReference type="GO" id="GO:0000049">
    <property type="term" value="F:tRNA binding"/>
    <property type="evidence" value="ECO:0007669"/>
    <property type="project" value="UniProtKB-KW"/>
</dbReference>
<comment type="function">
    <text evidence="11">Protein L1 is also a translational repressor protein, it controls the translation of its operon by binding to its mRNA.</text>
</comment>
<dbReference type="InterPro" id="IPR028364">
    <property type="entry name" value="Ribosomal_uL1/biogenesis"/>
</dbReference>
<evidence type="ECO:0000256" key="11">
    <source>
        <dbReference type="HAMAP-Rule" id="MF_01318"/>
    </source>
</evidence>
<keyword evidence="4 11" id="KW-0820">tRNA-binding</keyword>
<dbReference type="PIRSF" id="PIRSF002155">
    <property type="entry name" value="Ribosomal_L1"/>
    <property type="match status" value="1"/>
</dbReference>
<evidence type="ECO:0000256" key="12">
    <source>
        <dbReference type="RuleBase" id="RU000659"/>
    </source>
</evidence>
<keyword evidence="7 11" id="KW-0694">RNA-binding</keyword>
<keyword evidence="3 11" id="KW-0678">Repressor</keyword>
<keyword evidence="5 11" id="KW-0699">rRNA-binding</keyword>
<dbReference type="GO" id="GO:0003735">
    <property type="term" value="F:structural constituent of ribosome"/>
    <property type="evidence" value="ECO:0007669"/>
    <property type="project" value="InterPro"/>
</dbReference>
<dbReference type="FunFam" id="3.40.50.790:FF:000005">
    <property type="entry name" value="50S ribosomal protein L1"/>
    <property type="match status" value="1"/>
</dbReference>
<evidence type="ECO:0000256" key="5">
    <source>
        <dbReference type="ARBA" id="ARBA00022730"/>
    </source>
</evidence>
<evidence type="ECO:0000256" key="8">
    <source>
        <dbReference type="ARBA" id="ARBA00022980"/>
    </source>
</evidence>
<dbReference type="CDD" id="cd00403">
    <property type="entry name" value="Ribosomal_L1"/>
    <property type="match status" value="1"/>
</dbReference>
<dbReference type="InterPro" id="IPR023673">
    <property type="entry name" value="Ribosomal_uL1_CS"/>
</dbReference>
<dbReference type="GO" id="GO:0015934">
    <property type="term" value="C:large ribosomal subunit"/>
    <property type="evidence" value="ECO:0007669"/>
    <property type="project" value="InterPro"/>
</dbReference>
<accession>A0A497EXP5</accession>
<evidence type="ECO:0000256" key="9">
    <source>
        <dbReference type="ARBA" id="ARBA00023274"/>
    </source>
</evidence>
<dbReference type="InterPro" id="IPR023669">
    <property type="entry name" value="Ribosomal_uL1_arc"/>
</dbReference>
<reference evidence="13 14" key="1">
    <citation type="submission" date="2018-06" db="EMBL/GenBank/DDBJ databases">
        <title>Extensive metabolic versatility and redundancy in microbially diverse, dynamic hydrothermal sediments.</title>
        <authorList>
            <person name="Dombrowski N."/>
            <person name="Teske A."/>
            <person name="Baker B.J."/>
        </authorList>
    </citation>
    <scope>NUCLEOTIDE SEQUENCE [LARGE SCALE GENOMIC DNA]</scope>
    <source>
        <strain evidence="13">B29_G17</strain>
    </source>
</reference>
<proteinExistence type="inferred from homology"/>
<comment type="function">
    <text evidence="10">Probably involved in E site tRNA release. Binds directly to 23S rRNA.</text>
</comment>
<dbReference type="InterPro" id="IPR016095">
    <property type="entry name" value="Ribosomal_uL1_3-a/b-sand"/>
</dbReference>
<dbReference type="GO" id="GO:0006412">
    <property type="term" value="P:translation"/>
    <property type="evidence" value="ECO:0007669"/>
    <property type="project" value="UniProtKB-UniRule"/>
</dbReference>
<evidence type="ECO:0000256" key="1">
    <source>
        <dbReference type="ARBA" id="ARBA00010531"/>
    </source>
</evidence>
<evidence type="ECO:0000313" key="13">
    <source>
        <dbReference type="EMBL" id="RLE51781.1"/>
    </source>
</evidence>
<sequence length="218" mass="23975">MSTLRDSLINAIEAAKKSSKKRNFVQSIDLIIVLRDIDMKKPENRINEKVYLPNPLDKPIKVCVFGEGDFALKAKEAGADLVLGRADIERLGGDKKAAKKLAKEYDAFIARADLMPLIGRYLGPVLGPRGKMPEPIPPTGDVASAIRRAKACVRIRSRAQPLVQCRIGTETMPSDKIAENAEAVISAVERKLKSMHNIGAIYVKTTMGPPVKVEFSRR</sequence>
<organism evidence="13 14">
    <name type="scientific">Thermoproteota archaeon</name>
    <dbReference type="NCBI Taxonomy" id="2056631"/>
    <lineage>
        <taxon>Archaea</taxon>
        <taxon>Thermoproteota</taxon>
    </lineage>
</organism>
<dbReference type="PROSITE" id="PS01199">
    <property type="entry name" value="RIBOSOMAL_L1"/>
    <property type="match status" value="1"/>
</dbReference>
<dbReference type="Pfam" id="PF00687">
    <property type="entry name" value="Ribosomal_L1"/>
    <property type="match status" value="1"/>
</dbReference>
<keyword evidence="6 11" id="KW-0810">Translation regulation</keyword>
<gene>
    <name evidence="11" type="primary">rpl1</name>
    <name evidence="13" type="ORF">DRJ20_01475</name>
</gene>
<protein>
    <recommendedName>
        <fullName evidence="11">Large ribosomal subunit protein uL1</fullName>
    </recommendedName>
</protein>
<keyword evidence="8 11" id="KW-0689">Ribosomal protein</keyword>
<dbReference type="EMBL" id="QMQZ01000031">
    <property type="protein sequence ID" value="RLE51781.1"/>
    <property type="molecule type" value="Genomic_DNA"/>
</dbReference>
<evidence type="ECO:0000256" key="6">
    <source>
        <dbReference type="ARBA" id="ARBA00022845"/>
    </source>
</evidence>
<evidence type="ECO:0000256" key="7">
    <source>
        <dbReference type="ARBA" id="ARBA00022884"/>
    </source>
</evidence>
<dbReference type="AlphaFoldDB" id="A0A497EXP5"/>
<dbReference type="Gene3D" id="3.30.190.20">
    <property type="match status" value="1"/>
</dbReference>
<dbReference type="GO" id="GO:0006417">
    <property type="term" value="P:regulation of translation"/>
    <property type="evidence" value="ECO:0007669"/>
    <property type="project" value="UniProtKB-KW"/>
</dbReference>